<sequence>MLQPLKTFWRSRRRHLAALTLGLLCSPLSQAALPPDYKLTLLTENFPPFNMAVNGKNFARGDKIQGISAEIVREMFKRAGIDYSLTLRFPWDRIYKQAMTQANHGLFSTSLSEARKPLFKWVGPIAQYQSVLVGLRDGGPRPADLEEAKAYRIGAYQSAAVSQHLERLGFTPLNALRDQENIRKLLRGQIDLWATSDPVWRFYAREQGVDGLETRLSFETSQLYLALNKDTPDEVVQRLQQALEQMHAEGYGSCAKNPELC</sequence>
<name>A0A6I4KQS2_9PSED</name>
<dbReference type="PANTHER" id="PTHR38834">
    <property type="entry name" value="PERIPLASMIC SUBSTRATE BINDING PROTEIN FAMILY 3"/>
    <property type="match status" value="1"/>
</dbReference>
<dbReference type="Proteomes" id="UP000429555">
    <property type="component" value="Unassembled WGS sequence"/>
</dbReference>
<dbReference type="Gene3D" id="3.40.190.10">
    <property type="entry name" value="Periplasmic binding protein-like II"/>
    <property type="match status" value="2"/>
</dbReference>
<evidence type="ECO:0000313" key="4">
    <source>
        <dbReference type="Proteomes" id="UP000429555"/>
    </source>
</evidence>
<protein>
    <submittedName>
        <fullName evidence="3">Transporter substrate-binding domain-containing protein</fullName>
    </submittedName>
</protein>
<dbReference type="SUPFAM" id="SSF53850">
    <property type="entry name" value="Periplasmic binding protein-like II"/>
    <property type="match status" value="1"/>
</dbReference>
<dbReference type="EMBL" id="WKJZ01000001">
    <property type="protein sequence ID" value="MVW73991.1"/>
    <property type="molecule type" value="Genomic_DNA"/>
</dbReference>
<keyword evidence="4" id="KW-1185">Reference proteome</keyword>
<gene>
    <name evidence="3" type="ORF">GJV18_01560</name>
</gene>
<organism evidence="3 4">
    <name type="scientific">Pseudomonas xionganensis</name>
    <dbReference type="NCBI Taxonomy" id="2654845"/>
    <lineage>
        <taxon>Bacteria</taxon>
        <taxon>Pseudomonadati</taxon>
        <taxon>Pseudomonadota</taxon>
        <taxon>Gammaproteobacteria</taxon>
        <taxon>Pseudomonadales</taxon>
        <taxon>Pseudomonadaceae</taxon>
        <taxon>Pseudomonas</taxon>
    </lineage>
</organism>
<dbReference type="PANTHER" id="PTHR38834:SF3">
    <property type="entry name" value="SOLUTE-BINDING PROTEIN FAMILY 3_N-TERMINAL DOMAIN-CONTAINING PROTEIN"/>
    <property type="match status" value="1"/>
</dbReference>
<dbReference type="Pfam" id="PF00497">
    <property type="entry name" value="SBP_bac_3"/>
    <property type="match status" value="1"/>
</dbReference>
<reference evidence="3 4" key="1">
    <citation type="submission" date="2019-11" db="EMBL/GenBank/DDBJ databases">
        <title>Pseudomonas flavidum sp. nov., isolated from Baiyang Lake.</title>
        <authorList>
            <person name="Zhao Y."/>
        </authorList>
    </citation>
    <scope>NUCLEOTIDE SEQUENCE [LARGE SCALE GENOMIC DNA]</scope>
    <source>
        <strain evidence="4">R-22-3 w-18</strain>
    </source>
</reference>
<evidence type="ECO:0000259" key="2">
    <source>
        <dbReference type="Pfam" id="PF00497"/>
    </source>
</evidence>
<dbReference type="RefSeq" id="WP_160342969.1">
    <property type="nucleotide sequence ID" value="NZ_WKJZ01000001.1"/>
</dbReference>
<accession>A0A6I4KQS2</accession>
<dbReference type="InterPro" id="IPR001638">
    <property type="entry name" value="Solute-binding_3/MltF_N"/>
</dbReference>
<feature type="chain" id="PRO_5026289248" evidence="1">
    <location>
        <begin position="32"/>
        <end position="261"/>
    </location>
</feature>
<comment type="caution">
    <text evidence="3">The sequence shown here is derived from an EMBL/GenBank/DDBJ whole genome shotgun (WGS) entry which is preliminary data.</text>
</comment>
<evidence type="ECO:0000313" key="3">
    <source>
        <dbReference type="EMBL" id="MVW73991.1"/>
    </source>
</evidence>
<proteinExistence type="predicted"/>
<evidence type="ECO:0000256" key="1">
    <source>
        <dbReference type="SAM" id="SignalP"/>
    </source>
</evidence>
<keyword evidence="1" id="KW-0732">Signal</keyword>
<feature type="domain" description="Solute-binding protein family 3/N-terminal" evidence="2">
    <location>
        <begin position="44"/>
        <end position="250"/>
    </location>
</feature>
<feature type="signal peptide" evidence="1">
    <location>
        <begin position="1"/>
        <end position="31"/>
    </location>
</feature>
<dbReference type="AlphaFoldDB" id="A0A6I4KQS2"/>